<dbReference type="RefSeq" id="XP_018226608.1">
    <property type="nucleotide sequence ID" value="XM_018369951.1"/>
</dbReference>
<evidence type="ECO:0000313" key="1">
    <source>
        <dbReference type="EMBL" id="KTW29415.1"/>
    </source>
</evidence>
<gene>
    <name evidence="1" type="ORF">T552_01366</name>
</gene>
<dbReference type="GeneID" id="28936153"/>
<sequence>MTSNTAIDSDVSKASAREHSSYKKFCNVKNLTFIPNATIDTSSNLAPLNTPRSYLLAGLRTAPCLDRQVGCEPGNQKNEETYVPLPNVYRKDINDSRHMGASAYPHIHALSPRTAQGLGLSTYQKASFPVNSVSEPSTPYQHNFDEFKGITPQKYSPLLFSNSSFTQPILSQQYSYQPRKINPTSPSNSGTFLKSFPSHHIPEQHVSSYSPMLHESHYELPGYSNPLEIHSSAFPGSTYHSQFSNLKKNKHFSAFHTNTNDSSTNPNSPFGFHSNIPPLNKDGVPYRQPRGPPPMEELLSPNESENKNFSLRLRRQAINKILHAGVQRQNILFSSGSTLDTPNDLLKAS</sequence>
<reference evidence="2" key="1">
    <citation type="journal article" date="2016" name="Nat. Commun.">
        <title>Genome analysis of three Pneumocystis species reveals adaptation mechanisms to life exclusively in mammalian hosts.</title>
        <authorList>
            <person name="Ma L."/>
            <person name="Chen Z."/>
            <person name="Huang D.W."/>
            <person name="Kutty G."/>
            <person name="Ishihara M."/>
            <person name="Wang H."/>
            <person name="Abouelleil A."/>
            <person name="Bishop L."/>
            <person name="Davey E."/>
            <person name="Deng R."/>
            <person name="Deng X."/>
            <person name="Fan L."/>
            <person name="Fantoni G."/>
            <person name="Fitzgerald M."/>
            <person name="Gogineni E."/>
            <person name="Goldberg J.M."/>
            <person name="Handley G."/>
            <person name="Hu X."/>
            <person name="Huber C."/>
            <person name="Jiao X."/>
            <person name="Jones K."/>
            <person name="Levin J.Z."/>
            <person name="Liu Y."/>
            <person name="Macdonald P."/>
            <person name="Melnikov A."/>
            <person name="Raley C."/>
            <person name="Sassi M."/>
            <person name="Sherman B.T."/>
            <person name="Song X."/>
            <person name="Sykes S."/>
            <person name="Tran B."/>
            <person name="Walsh L."/>
            <person name="Xia Y."/>
            <person name="Yang J."/>
            <person name="Young S."/>
            <person name="Zeng Q."/>
            <person name="Zheng X."/>
            <person name="Stephens R."/>
            <person name="Nusbaum C."/>
            <person name="Birren B.W."/>
            <person name="Azadi P."/>
            <person name="Lempicki R.A."/>
            <person name="Cuomo C.A."/>
            <person name="Kovacs J.A."/>
        </authorList>
    </citation>
    <scope>NUCLEOTIDE SEQUENCE [LARGE SCALE GENOMIC DNA]</scope>
    <source>
        <strain evidence="2">B80</strain>
    </source>
</reference>
<evidence type="ECO:0000313" key="2">
    <source>
        <dbReference type="Proteomes" id="UP000054454"/>
    </source>
</evidence>
<dbReference type="AlphaFoldDB" id="A0A0W4ZLZ3"/>
<dbReference type="Proteomes" id="UP000054454">
    <property type="component" value="Unassembled WGS sequence"/>
</dbReference>
<protein>
    <submittedName>
        <fullName evidence="1">Uncharacterized protein</fullName>
    </submittedName>
</protein>
<keyword evidence="2" id="KW-1185">Reference proteome</keyword>
<dbReference type="EMBL" id="LFVZ01000005">
    <property type="protein sequence ID" value="KTW29415.1"/>
    <property type="molecule type" value="Genomic_DNA"/>
</dbReference>
<dbReference type="OrthoDB" id="4092340at2759"/>
<organism evidence="1 2">
    <name type="scientific">Pneumocystis carinii (strain B80)</name>
    <name type="common">Rat pneumocystis pneumonia agent</name>
    <name type="synonym">Pneumocystis carinii f. sp. carinii</name>
    <dbReference type="NCBI Taxonomy" id="1408658"/>
    <lineage>
        <taxon>Eukaryota</taxon>
        <taxon>Fungi</taxon>
        <taxon>Dikarya</taxon>
        <taxon>Ascomycota</taxon>
        <taxon>Taphrinomycotina</taxon>
        <taxon>Pneumocystomycetes</taxon>
        <taxon>Pneumocystaceae</taxon>
        <taxon>Pneumocystis</taxon>
    </lineage>
</organism>
<accession>A0A0W4ZLZ3</accession>
<dbReference type="VEuPathDB" id="FungiDB:T552_01366"/>
<proteinExistence type="predicted"/>
<comment type="caution">
    <text evidence="1">The sequence shown here is derived from an EMBL/GenBank/DDBJ whole genome shotgun (WGS) entry which is preliminary data.</text>
</comment>
<name>A0A0W4ZLZ3_PNEC8</name>